<sequence length="495" mass="56036">MEVELKLLIDASDIGKLLKDPLLKPAAKTRSRQIQLENIYFDTAERELQAARIGLRLRRIGNQWLQTIKGGGQVIGGLHARPELEYPVSSRVLDFEPAADSPWAAWFDVDRVSRLAPVFATNFHRTVRLLRPAEDVEIELALDQGEIVVADKSEPLCEIELELKRGPVSALFDLALALAERFHIQIENASKAERGYRLAYGESVTPPQKWALPMIDDTMPLFGAVQALADSLFGHFQQNERGFLTHPDDLEYLHQMRVALRRLRVLLGTFRDVLPDPATVQHLNGELRWLGGLLGEARDWDVLLNETLPPLLQNIGPHPARSRLHARLVACGYSAHDEARLALTSRRYQLCLLTWGRYFTALAHHVASTTFGEALVPLLQRQSKRLQKALQAAAEVDEALHQSRIQAKKLRYLGEFSETTFAGRRYERYADWLARLQTELGRSNDHRVAIARLAGVMGHIRKTDEAELIGMLRGWLMASQLAPQDIDRLPPKPYW</sequence>
<dbReference type="SUPFAM" id="SSF55154">
    <property type="entry name" value="CYTH-like phosphatases"/>
    <property type="match status" value="1"/>
</dbReference>
<evidence type="ECO:0000313" key="3">
    <source>
        <dbReference type="EMBL" id="MBB5020055.1"/>
    </source>
</evidence>
<dbReference type="RefSeq" id="WP_184041467.1">
    <property type="nucleotide sequence ID" value="NZ_JACHHY010000024.1"/>
</dbReference>
<dbReference type="Pfam" id="PF01928">
    <property type="entry name" value="CYTH"/>
    <property type="match status" value="1"/>
</dbReference>
<feature type="domain" description="CHAD" evidence="2">
    <location>
        <begin position="218"/>
        <end position="495"/>
    </location>
</feature>
<evidence type="ECO:0000259" key="1">
    <source>
        <dbReference type="PROSITE" id="PS51707"/>
    </source>
</evidence>
<comment type="caution">
    <text evidence="3">The sequence shown here is derived from an EMBL/GenBank/DDBJ whole genome shotgun (WGS) entry which is preliminary data.</text>
</comment>
<dbReference type="PANTHER" id="PTHR39569:SF1">
    <property type="entry name" value="INORGANIC TRIPHOSPHATASE"/>
    <property type="match status" value="1"/>
</dbReference>
<dbReference type="CDD" id="cd07756">
    <property type="entry name" value="CYTH-like_Pase_CHAD"/>
    <property type="match status" value="1"/>
</dbReference>
<dbReference type="GO" id="GO:0046872">
    <property type="term" value="F:metal ion binding"/>
    <property type="evidence" value="ECO:0007669"/>
    <property type="project" value="TreeGrafter"/>
</dbReference>
<dbReference type="SMART" id="SM01118">
    <property type="entry name" value="CYTH"/>
    <property type="match status" value="1"/>
</dbReference>
<organism evidence="3 4">
    <name type="scientific">Chitinivorax tropicus</name>
    <dbReference type="NCBI Taxonomy" id="714531"/>
    <lineage>
        <taxon>Bacteria</taxon>
        <taxon>Pseudomonadati</taxon>
        <taxon>Pseudomonadota</taxon>
        <taxon>Betaproteobacteria</taxon>
        <taxon>Chitinivorax</taxon>
    </lineage>
</organism>
<reference evidence="3 4" key="1">
    <citation type="submission" date="2020-08" db="EMBL/GenBank/DDBJ databases">
        <title>Genomic Encyclopedia of Type Strains, Phase IV (KMG-IV): sequencing the most valuable type-strain genomes for metagenomic binning, comparative biology and taxonomic classification.</title>
        <authorList>
            <person name="Goeker M."/>
        </authorList>
    </citation>
    <scope>NUCLEOTIDE SEQUENCE [LARGE SCALE GENOMIC DNA]</scope>
    <source>
        <strain evidence="3 4">DSM 27165</strain>
    </source>
</reference>
<dbReference type="Gene3D" id="2.40.320.10">
    <property type="entry name" value="Hypothetical Protein Pfu-838710-001"/>
    <property type="match status" value="1"/>
</dbReference>
<gene>
    <name evidence="3" type="ORF">HNQ59_003368</name>
</gene>
<protein>
    <submittedName>
        <fullName evidence="3">Inorganic triphosphatase YgiF</fullName>
    </submittedName>
</protein>
<dbReference type="InterPro" id="IPR007899">
    <property type="entry name" value="CHAD_dom"/>
</dbReference>
<dbReference type="Proteomes" id="UP000575898">
    <property type="component" value="Unassembled WGS sequence"/>
</dbReference>
<name>A0A840MRK7_9PROT</name>
<dbReference type="AlphaFoldDB" id="A0A840MRK7"/>
<dbReference type="Gene3D" id="1.40.20.10">
    <property type="entry name" value="CHAD domain"/>
    <property type="match status" value="1"/>
</dbReference>
<dbReference type="InterPro" id="IPR038186">
    <property type="entry name" value="CHAD_dom_sf"/>
</dbReference>
<evidence type="ECO:0000313" key="4">
    <source>
        <dbReference type="Proteomes" id="UP000575898"/>
    </source>
</evidence>
<keyword evidence="4" id="KW-1185">Reference proteome</keyword>
<accession>A0A840MRK7</accession>
<dbReference type="GO" id="GO:0050355">
    <property type="term" value="F:inorganic triphosphate phosphatase activity"/>
    <property type="evidence" value="ECO:0007669"/>
    <property type="project" value="InterPro"/>
</dbReference>
<dbReference type="PANTHER" id="PTHR39569">
    <property type="entry name" value="INORGANIC TRIPHOSPHATASE"/>
    <property type="match status" value="1"/>
</dbReference>
<dbReference type="Pfam" id="PF05235">
    <property type="entry name" value="CHAD"/>
    <property type="match status" value="1"/>
</dbReference>
<dbReference type="SMART" id="SM00880">
    <property type="entry name" value="CHAD"/>
    <property type="match status" value="1"/>
</dbReference>
<evidence type="ECO:0000259" key="2">
    <source>
        <dbReference type="PROSITE" id="PS51708"/>
    </source>
</evidence>
<dbReference type="InterPro" id="IPR023577">
    <property type="entry name" value="CYTH_domain"/>
</dbReference>
<dbReference type="PROSITE" id="PS51708">
    <property type="entry name" value="CHAD"/>
    <property type="match status" value="1"/>
</dbReference>
<dbReference type="PROSITE" id="PS51707">
    <property type="entry name" value="CYTH"/>
    <property type="match status" value="1"/>
</dbReference>
<dbReference type="InterPro" id="IPR033469">
    <property type="entry name" value="CYTH-like_dom_sf"/>
</dbReference>
<feature type="domain" description="CYTH" evidence="1">
    <location>
        <begin position="1"/>
        <end position="202"/>
    </location>
</feature>
<proteinExistence type="predicted"/>
<dbReference type="EMBL" id="JACHHY010000024">
    <property type="protein sequence ID" value="MBB5020055.1"/>
    <property type="molecule type" value="Genomic_DNA"/>
</dbReference>
<dbReference type="InterPro" id="IPR039013">
    <property type="entry name" value="YgiF"/>
</dbReference>